<dbReference type="AlphaFoldDB" id="A0A6M3LV67"/>
<sequence>MSTPINHDESSPCDVCEEVCWPECHVYLEIRQPVAVQHVDDDPECEHGRLVSDGCSECDRWAWADMQYDEERIARRAR</sequence>
<organism evidence="1">
    <name type="scientific">viral metagenome</name>
    <dbReference type="NCBI Taxonomy" id="1070528"/>
    <lineage>
        <taxon>unclassified sequences</taxon>
        <taxon>metagenomes</taxon>
        <taxon>organismal metagenomes</taxon>
    </lineage>
</organism>
<name>A0A6M3LV67_9ZZZZ</name>
<dbReference type="EMBL" id="MT143406">
    <property type="protein sequence ID" value="QJA96498.1"/>
    <property type="molecule type" value="Genomic_DNA"/>
</dbReference>
<evidence type="ECO:0000313" key="1">
    <source>
        <dbReference type="EMBL" id="QJA96498.1"/>
    </source>
</evidence>
<accession>A0A6M3LV67</accession>
<reference evidence="1" key="1">
    <citation type="submission" date="2020-03" db="EMBL/GenBank/DDBJ databases">
        <title>The deep terrestrial virosphere.</title>
        <authorList>
            <person name="Holmfeldt K."/>
            <person name="Nilsson E."/>
            <person name="Simone D."/>
            <person name="Lopez-Fernandez M."/>
            <person name="Wu X."/>
            <person name="de Brujin I."/>
            <person name="Lundin D."/>
            <person name="Andersson A."/>
            <person name="Bertilsson S."/>
            <person name="Dopson M."/>
        </authorList>
    </citation>
    <scope>NUCLEOTIDE SEQUENCE</scope>
    <source>
        <strain evidence="1">MM415B08321</strain>
    </source>
</reference>
<protein>
    <submittedName>
        <fullName evidence="1">Uncharacterized protein</fullName>
    </submittedName>
</protein>
<gene>
    <name evidence="1" type="ORF">MM415B08321_0006</name>
</gene>
<proteinExistence type="predicted"/>